<evidence type="ECO:0000313" key="4">
    <source>
        <dbReference type="EMBL" id="TKD72361.1"/>
    </source>
</evidence>
<comment type="caution">
    <text evidence="4">The sequence shown here is derived from an EMBL/GenBank/DDBJ whole genome shotgun (WGS) entry which is preliminary data.</text>
</comment>
<dbReference type="EMBL" id="SWFM01000001">
    <property type="protein sequence ID" value="TKD72361.1"/>
    <property type="molecule type" value="Genomic_DNA"/>
</dbReference>
<feature type="region of interest" description="Disordered" evidence="1">
    <location>
        <begin position="28"/>
        <end position="73"/>
    </location>
</feature>
<dbReference type="OrthoDB" id="2679563at2"/>
<proteinExistence type="predicted"/>
<evidence type="ECO:0000256" key="1">
    <source>
        <dbReference type="SAM" id="MobiDB-lite"/>
    </source>
</evidence>
<evidence type="ECO:0000259" key="3">
    <source>
        <dbReference type="Pfam" id="PF13115"/>
    </source>
</evidence>
<evidence type="ECO:0000313" key="5">
    <source>
        <dbReference type="Proteomes" id="UP000310541"/>
    </source>
</evidence>
<feature type="signal peptide" evidence="2">
    <location>
        <begin position="1"/>
        <end position="21"/>
    </location>
</feature>
<feature type="domain" description="YtkA-like" evidence="3">
    <location>
        <begin position="109"/>
        <end position="168"/>
    </location>
</feature>
<dbReference type="InterPro" id="IPR032693">
    <property type="entry name" value="YtkA-like_dom"/>
</dbReference>
<feature type="chain" id="PRO_5039576885" description="YtkA-like domain-containing protein" evidence="2">
    <location>
        <begin position="22"/>
        <end position="188"/>
    </location>
</feature>
<organism evidence="4 5">
    <name type="scientific">Guptibacillus hwajinpoensis</name>
    <dbReference type="NCBI Taxonomy" id="208199"/>
    <lineage>
        <taxon>Bacteria</taxon>
        <taxon>Bacillati</taxon>
        <taxon>Bacillota</taxon>
        <taxon>Bacilli</taxon>
        <taxon>Bacillales</taxon>
        <taxon>Guptibacillaceae</taxon>
        <taxon>Guptibacillus</taxon>
    </lineage>
</organism>
<dbReference type="Proteomes" id="UP000310541">
    <property type="component" value="Unassembled WGS sequence"/>
</dbReference>
<protein>
    <recommendedName>
        <fullName evidence="3">YtkA-like domain-containing protein</fullName>
    </recommendedName>
</protein>
<sequence length="188" mass="20656">MRDRMKKVSLMIGIVFLLALAACSDTAENSSSNDTMVNETSGEQMNNNAKNSTEAGDAMESNAEDEETSEPTLDIAITEDSSDDEGDHGDHHGAELGIMLEADETSSTLLTTTITEGEQSLTEANVRFEYWGEGEEQHTYTDAEEKGEGMYEGKVEISEPGTYMLKVHVEKGEELHTHKPFLLNVTEQ</sequence>
<accession>A0A4U1MNS1</accession>
<name>A0A4U1MNS1_9BACL</name>
<evidence type="ECO:0000256" key="2">
    <source>
        <dbReference type="SAM" id="SignalP"/>
    </source>
</evidence>
<keyword evidence="2" id="KW-0732">Signal</keyword>
<dbReference type="AlphaFoldDB" id="A0A4U1MNS1"/>
<reference evidence="4 5" key="1">
    <citation type="submission" date="2019-04" db="EMBL/GenBank/DDBJ databases">
        <title>Genome sequence of Bacillus hwajinpoensis strain Y2.</title>
        <authorList>
            <person name="Fair J.L."/>
            <person name="Maclea K.S."/>
        </authorList>
    </citation>
    <scope>NUCLEOTIDE SEQUENCE [LARGE SCALE GENOMIC DNA]</scope>
    <source>
        <strain evidence="4 5">Y2</strain>
    </source>
</reference>
<dbReference type="PROSITE" id="PS51257">
    <property type="entry name" value="PROKAR_LIPOPROTEIN"/>
    <property type="match status" value="1"/>
</dbReference>
<dbReference type="Pfam" id="PF13115">
    <property type="entry name" value="YtkA"/>
    <property type="match status" value="1"/>
</dbReference>
<feature type="compositionally biased region" description="Polar residues" evidence="1">
    <location>
        <begin position="28"/>
        <end position="54"/>
    </location>
</feature>
<gene>
    <name evidence="4" type="ORF">FBF83_06160</name>
</gene>